<dbReference type="GO" id="GO:0016491">
    <property type="term" value="F:oxidoreductase activity"/>
    <property type="evidence" value="ECO:0007669"/>
    <property type="project" value="UniProtKB-KW"/>
</dbReference>
<name>A0A238XHN4_9ACTN</name>
<dbReference type="SUPFAM" id="SSF51735">
    <property type="entry name" value="NAD(P)-binding Rossmann-fold domains"/>
    <property type="match status" value="1"/>
</dbReference>
<evidence type="ECO:0000259" key="5">
    <source>
        <dbReference type="Pfam" id="PF03446"/>
    </source>
</evidence>
<dbReference type="Gene3D" id="1.10.1040.10">
    <property type="entry name" value="N-(1-d-carboxylethyl)-l-norvaline Dehydrogenase, domain 2"/>
    <property type="match status" value="1"/>
</dbReference>
<keyword evidence="8" id="KW-1185">Reference proteome</keyword>
<dbReference type="GO" id="GO:0051287">
    <property type="term" value="F:NAD binding"/>
    <property type="evidence" value="ECO:0007669"/>
    <property type="project" value="InterPro"/>
</dbReference>
<dbReference type="RefSeq" id="WP_089311914.1">
    <property type="nucleotide sequence ID" value="NZ_FZNP01000004.1"/>
</dbReference>
<dbReference type="PANTHER" id="PTHR43060:SF15">
    <property type="entry name" value="3-HYDROXYISOBUTYRATE DEHYDROGENASE-LIKE 1, MITOCHONDRIAL-RELATED"/>
    <property type="match status" value="1"/>
</dbReference>
<dbReference type="SUPFAM" id="SSF48179">
    <property type="entry name" value="6-phosphogluconate dehydrogenase C-terminal domain-like"/>
    <property type="match status" value="1"/>
</dbReference>
<dbReference type="OrthoDB" id="3185659at2"/>
<dbReference type="InterPro" id="IPR008927">
    <property type="entry name" value="6-PGluconate_DH-like_C_sf"/>
</dbReference>
<sequence>MTESIGFIGLGAMGLGMAGNLVKGGHEVHGYDPSPERREKAAEAGVRLVDSPLEAARASSGVILSVVRDAAQTREVLLGEHGVAQEGRPLTVVVASTLDPSTMRALAAELGGHGVTAVDATMSGGPWGAEAGALTLMVSAAPEVFGRLRPLLDLMGRNIFHVGEEVGTAQAAKLAVQLTFGVNMLGVYEAIRLADEFGVAEDQLMEMLSVSVGGSWVVDNWRRVKPWWEHYVPGEDLDILLKDMRSVQREADTGDFPMPVTALAFQLMRHVWPAWAALKGARAGEAPE</sequence>
<evidence type="ECO:0000259" key="6">
    <source>
        <dbReference type="Pfam" id="PF14833"/>
    </source>
</evidence>
<dbReference type="Proteomes" id="UP000198420">
    <property type="component" value="Unassembled WGS sequence"/>
</dbReference>
<organism evidence="7 8">
    <name type="scientific">Actinomadura mexicana</name>
    <dbReference type="NCBI Taxonomy" id="134959"/>
    <lineage>
        <taxon>Bacteria</taxon>
        <taxon>Bacillati</taxon>
        <taxon>Actinomycetota</taxon>
        <taxon>Actinomycetes</taxon>
        <taxon>Streptosporangiales</taxon>
        <taxon>Thermomonosporaceae</taxon>
        <taxon>Actinomadura</taxon>
    </lineage>
</organism>
<feature type="active site" evidence="4">
    <location>
        <position position="173"/>
    </location>
</feature>
<dbReference type="Pfam" id="PF03446">
    <property type="entry name" value="NAD_binding_2"/>
    <property type="match status" value="1"/>
</dbReference>
<dbReference type="InterPro" id="IPR029154">
    <property type="entry name" value="HIBADH-like_NADP-bd"/>
</dbReference>
<evidence type="ECO:0000256" key="1">
    <source>
        <dbReference type="ARBA" id="ARBA00009080"/>
    </source>
</evidence>
<protein>
    <submittedName>
        <fullName evidence="7">3-hydroxyisobutyrate dehydrogenase</fullName>
    </submittedName>
</protein>
<evidence type="ECO:0000256" key="2">
    <source>
        <dbReference type="ARBA" id="ARBA00023002"/>
    </source>
</evidence>
<feature type="domain" description="3-hydroxyisobutyrate dehydrogenase-like NAD-binding" evidence="6">
    <location>
        <begin position="167"/>
        <end position="271"/>
    </location>
</feature>
<dbReference type="GO" id="GO:0016054">
    <property type="term" value="P:organic acid catabolic process"/>
    <property type="evidence" value="ECO:0007669"/>
    <property type="project" value="UniProtKB-ARBA"/>
</dbReference>
<dbReference type="InterPro" id="IPR006115">
    <property type="entry name" value="6PGDH_NADP-bd"/>
</dbReference>
<dbReference type="EMBL" id="FZNP01000004">
    <property type="protein sequence ID" value="SNR57449.1"/>
    <property type="molecule type" value="Genomic_DNA"/>
</dbReference>
<dbReference type="InterPro" id="IPR015815">
    <property type="entry name" value="HIBADH-related"/>
</dbReference>
<accession>A0A238XHN4</accession>
<reference evidence="8" key="1">
    <citation type="submission" date="2017-06" db="EMBL/GenBank/DDBJ databases">
        <authorList>
            <person name="Varghese N."/>
            <person name="Submissions S."/>
        </authorList>
    </citation>
    <scope>NUCLEOTIDE SEQUENCE [LARGE SCALE GENOMIC DNA]</scope>
    <source>
        <strain evidence="8">DSM 44485</strain>
    </source>
</reference>
<evidence type="ECO:0000256" key="3">
    <source>
        <dbReference type="ARBA" id="ARBA00023027"/>
    </source>
</evidence>
<dbReference type="Pfam" id="PF14833">
    <property type="entry name" value="NAD_binding_11"/>
    <property type="match status" value="1"/>
</dbReference>
<comment type="similarity">
    <text evidence="1">Belongs to the HIBADH-related family.</text>
</comment>
<evidence type="ECO:0000313" key="8">
    <source>
        <dbReference type="Proteomes" id="UP000198420"/>
    </source>
</evidence>
<proteinExistence type="inferred from homology"/>
<dbReference type="PANTHER" id="PTHR43060">
    <property type="entry name" value="3-HYDROXYISOBUTYRATE DEHYDROGENASE-LIKE 1, MITOCHONDRIAL-RELATED"/>
    <property type="match status" value="1"/>
</dbReference>
<gene>
    <name evidence="7" type="ORF">SAMN06265355_104279</name>
</gene>
<dbReference type="InterPro" id="IPR002204">
    <property type="entry name" value="3-OH-isobutyrate_DH-rel_CS"/>
</dbReference>
<dbReference type="PROSITE" id="PS00895">
    <property type="entry name" value="3_HYDROXYISOBUT_DH"/>
    <property type="match status" value="1"/>
</dbReference>
<keyword evidence="3" id="KW-0520">NAD</keyword>
<evidence type="ECO:0000256" key="4">
    <source>
        <dbReference type="PIRSR" id="PIRSR000103-1"/>
    </source>
</evidence>
<dbReference type="GO" id="GO:0050661">
    <property type="term" value="F:NADP binding"/>
    <property type="evidence" value="ECO:0007669"/>
    <property type="project" value="InterPro"/>
</dbReference>
<dbReference type="AlphaFoldDB" id="A0A238XHN4"/>
<feature type="domain" description="6-phosphogluconate dehydrogenase NADP-binding" evidence="5">
    <location>
        <begin position="4"/>
        <end position="163"/>
    </location>
</feature>
<keyword evidence="2" id="KW-0560">Oxidoreductase</keyword>
<evidence type="ECO:0000313" key="7">
    <source>
        <dbReference type="EMBL" id="SNR57449.1"/>
    </source>
</evidence>
<dbReference type="InterPro" id="IPR036291">
    <property type="entry name" value="NAD(P)-bd_dom_sf"/>
</dbReference>
<dbReference type="Gene3D" id="3.40.50.720">
    <property type="entry name" value="NAD(P)-binding Rossmann-like Domain"/>
    <property type="match status" value="1"/>
</dbReference>
<dbReference type="PIRSF" id="PIRSF000103">
    <property type="entry name" value="HIBADH"/>
    <property type="match status" value="1"/>
</dbReference>
<dbReference type="InterPro" id="IPR013328">
    <property type="entry name" value="6PGD_dom2"/>
</dbReference>